<name>A0A934VN16_9BACT</name>
<organism evidence="1 2">
    <name type="scientific">Roseibacillus ishigakijimensis</name>
    <dbReference type="NCBI Taxonomy" id="454146"/>
    <lineage>
        <taxon>Bacteria</taxon>
        <taxon>Pseudomonadati</taxon>
        <taxon>Verrucomicrobiota</taxon>
        <taxon>Verrucomicrobiia</taxon>
        <taxon>Verrucomicrobiales</taxon>
        <taxon>Verrucomicrobiaceae</taxon>
        <taxon>Roseibacillus</taxon>
    </lineage>
</organism>
<gene>
    <name evidence="1" type="ORF">JIN78_12290</name>
</gene>
<reference evidence="1" key="1">
    <citation type="submission" date="2021-01" db="EMBL/GenBank/DDBJ databases">
        <title>Modified the classification status of verrucomicrobia.</title>
        <authorList>
            <person name="Feng X."/>
        </authorList>
    </citation>
    <scope>NUCLEOTIDE SEQUENCE</scope>
    <source>
        <strain evidence="1">KCTC 12986</strain>
    </source>
</reference>
<dbReference type="Proteomes" id="UP000604083">
    <property type="component" value="Unassembled WGS sequence"/>
</dbReference>
<accession>A0A934VN16</accession>
<evidence type="ECO:0000313" key="2">
    <source>
        <dbReference type="Proteomes" id="UP000604083"/>
    </source>
</evidence>
<sequence length="319" mass="37122">MSWTQIFPYLTDDQLEEYEQEVTTGERAEFEEMLGVSKVYNRQRGRRHIVTMTLFWKNVNADQPDLVTPTWQRLTQARRWGLVRRFDPYESYVEPLLLHGPALTRKHPEVCFRVYLAADLDFLIAPLTEAGFEVQHMKSSSQRYCPGGFWRFLALAERGKLITVMDTDRIRFAEEELARTHAMHESELSLWRVPGYYNAPIRENVAYRPLLGGHMGARGGVAIRQWMEAFIWHNRRGTMPKLVELPGCRPVPVKANQWPNYGFDEWWQLAIYPRLAARGVLTFVPTDARSQILPLDIEFTTWINSKSEMVYFQAGGACC</sequence>
<keyword evidence="2" id="KW-1185">Reference proteome</keyword>
<dbReference type="RefSeq" id="WP_200392276.1">
    <property type="nucleotide sequence ID" value="NZ_JAENIO010000033.1"/>
</dbReference>
<proteinExistence type="predicted"/>
<dbReference type="AlphaFoldDB" id="A0A934VN16"/>
<comment type="caution">
    <text evidence="1">The sequence shown here is derived from an EMBL/GenBank/DDBJ whole genome shotgun (WGS) entry which is preliminary data.</text>
</comment>
<evidence type="ECO:0000313" key="1">
    <source>
        <dbReference type="EMBL" id="MBK1834842.1"/>
    </source>
</evidence>
<protein>
    <submittedName>
        <fullName evidence="1">Uncharacterized protein</fullName>
    </submittedName>
</protein>
<dbReference type="EMBL" id="JAENIO010000033">
    <property type="protein sequence ID" value="MBK1834842.1"/>
    <property type="molecule type" value="Genomic_DNA"/>
</dbReference>